<comment type="function">
    <text evidence="8">Plays an important role in the de novo pathway of purine nucleotide biosynthesis. Catalyzes the first committed step in the biosynthesis of AMP from IMP.</text>
</comment>
<keyword evidence="12" id="KW-1185">Reference proteome</keyword>
<dbReference type="Gene3D" id="1.10.300.10">
    <property type="entry name" value="Adenylosuccinate Synthetase, subunit A, domain 2"/>
    <property type="match status" value="1"/>
</dbReference>
<dbReference type="InterPro" id="IPR018220">
    <property type="entry name" value="Adenylosuccin_syn_GTP-bd"/>
</dbReference>
<dbReference type="InterPro" id="IPR042109">
    <property type="entry name" value="Adenylosuccinate_synth_dom1"/>
</dbReference>
<feature type="binding site" evidence="8">
    <location>
        <position position="23"/>
    </location>
    <ligand>
        <name>Mg(2+)</name>
        <dbReference type="ChEBI" id="CHEBI:18420"/>
    </ligand>
</feature>
<comment type="cofactor">
    <cofactor evidence="8">
        <name>Mg(2+)</name>
        <dbReference type="ChEBI" id="CHEBI:18420"/>
    </cofactor>
    <text evidence="8">Binds 1 Mg(2+) ion per subunit.</text>
</comment>
<dbReference type="GO" id="GO:0005525">
    <property type="term" value="F:GTP binding"/>
    <property type="evidence" value="ECO:0007669"/>
    <property type="project" value="UniProtKB-UniRule"/>
</dbReference>
<feature type="binding site" description="in other chain" evidence="8">
    <location>
        <begin position="23"/>
        <end position="26"/>
    </location>
    <ligand>
        <name>IMP</name>
        <dbReference type="ChEBI" id="CHEBI:58053"/>
        <note>ligand shared between dimeric partners</note>
    </ligand>
</feature>
<evidence type="ECO:0000256" key="6">
    <source>
        <dbReference type="ARBA" id="ARBA00022842"/>
    </source>
</evidence>
<gene>
    <name evidence="8" type="primary">purA</name>
    <name evidence="11" type="ORF">XW81_02615</name>
</gene>
<dbReference type="PATRIC" id="fig|118110.3.peg.518"/>
<dbReference type="HAMAP" id="MF_00011">
    <property type="entry name" value="Adenylosucc_synth"/>
    <property type="match status" value="1"/>
</dbReference>
<comment type="subcellular location">
    <subcellularLocation>
        <location evidence="8">Cytoplasm</location>
    </subcellularLocation>
</comment>
<comment type="catalytic activity">
    <reaction evidence="8 10">
        <text>IMP + L-aspartate + GTP = N(6)-(1,2-dicarboxyethyl)-AMP + GDP + phosphate + 2 H(+)</text>
        <dbReference type="Rhea" id="RHEA:15753"/>
        <dbReference type="ChEBI" id="CHEBI:15378"/>
        <dbReference type="ChEBI" id="CHEBI:29991"/>
        <dbReference type="ChEBI" id="CHEBI:37565"/>
        <dbReference type="ChEBI" id="CHEBI:43474"/>
        <dbReference type="ChEBI" id="CHEBI:57567"/>
        <dbReference type="ChEBI" id="CHEBI:58053"/>
        <dbReference type="ChEBI" id="CHEBI:58189"/>
        <dbReference type="EC" id="6.3.4.4"/>
    </reaction>
</comment>
<evidence type="ECO:0000313" key="11">
    <source>
        <dbReference type="EMBL" id="ANF17260.1"/>
    </source>
</evidence>
<accession>A0A172WE47</accession>
<dbReference type="PANTHER" id="PTHR11846:SF0">
    <property type="entry name" value="ADENYLOSUCCINATE SYNTHETASE"/>
    <property type="match status" value="1"/>
</dbReference>
<dbReference type="Gene3D" id="3.40.440.10">
    <property type="entry name" value="Adenylosuccinate Synthetase, subunit A, domain 1"/>
    <property type="match status" value="1"/>
</dbReference>
<comment type="pathway">
    <text evidence="8 10">Purine metabolism; AMP biosynthesis via de novo pathway; AMP from IMP: step 1/2.</text>
</comment>
<keyword evidence="2 8" id="KW-0436">Ligase</keyword>
<evidence type="ECO:0000256" key="10">
    <source>
        <dbReference type="RuleBase" id="RU000520"/>
    </source>
</evidence>
<feature type="active site" description="Proton acceptor" evidence="8">
    <location>
        <position position="23"/>
    </location>
</feature>
<dbReference type="InterPro" id="IPR027417">
    <property type="entry name" value="P-loop_NTPase"/>
</dbReference>
<keyword evidence="4 8" id="KW-0547">Nucleotide-binding</keyword>
<feature type="binding site" evidence="8">
    <location>
        <position position="50"/>
    </location>
    <ligand>
        <name>Mg(2+)</name>
        <dbReference type="ChEBI" id="CHEBI:18420"/>
    </ligand>
</feature>
<dbReference type="STRING" id="118110.XW81_02615"/>
<evidence type="ECO:0000313" key="12">
    <source>
        <dbReference type="Proteomes" id="UP000077654"/>
    </source>
</evidence>
<feature type="active site" description="Proton donor" evidence="8">
    <location>
        <position position="51"/>
    </location>
</feature>
<dbReference type="GO" id="GO:0000287">
    <property type="term" value="F:magnesium ion binding"/>
    <property type="evidence" value="ECO:0007669"/>
    <property type="project" value="UniProtKB-UniRule"/>
</dbReference>
<dbReference type="SMART" id="SM00788">
    <property type="entry name" value="Adenylsucc_synt"/>
    <property type="match status" value="1"/>
</dbReference>
<keyword evidence="8" id="KW-0963">Cytoplasm</keyword>
<dbReference type="GO" id="GO:0004019">
    <property type="term" value="F:adenylosuccinate synthase activity"/>
    <property type="evidence" value="ECO:0007669"/>
    <property type="project" value="UniProtKB-UniRule"/>
</dbReference>
<feature type="binding site" evidence="8">
    <location>
        <position position="153"/>
    </location>
    <ligand>
        <name>IMP</name>
        <dbReference type="ChEBI" id="CHEBI:58053"/>
        <note>ligand shared between dimeric partners</note>
    </ligand>
</feature>
<comment type="subunit">
    <text evidence="1 8">Homodimer.</text>
</comment>
<name>A0A172WE47_BUCSC</name>
<dbReference type="EC" id="6.3.4.4" evidence="8 10"/>
<dbReference type="PANTHER" id="PTHR11846">
    <property type="entry name" value="ADENYLOSUCCINATE SYNTHETASE"/>
    <property type="match status" value="1"/>
</dbReference>
<evidence type="ECO:0000256" key="4">
    <source>
        <dbReference type="ARBA" id="ARBA00022741"/>
    </source>
</evidence>
<feature type="binding site" evidence="8">
    <location>
        <begin position="22"/>
        <end position="28"/>
    </location>
    <ligand>
        <name>GTP</name>
        <dbReference type="ChEBI" id="CHEBI:37565"/>
    </ligand>
</feature>
<reference evidence="11 12" key="1">
    <citation type="submission" date="2015-04" db="EMBL/GenBank/DDBJ databases">
        <title>Buchnera aphidicola assembly.</title>
        <authorList>
            <person name="Zhang Y."/>
        </authorList>
    </citation>
    <scope>NUCLEOTIDE SEQUENCE [LARGE SCALE GENOMIC DNA]</scope>
    <source>
        <strain evidence="11 12">SC</strain>
    </source>
</reference>
<dbReference type="SUPFAM" id="SSF52540">
    <property type="entry name" value="P-loop containing nucleoside triphosphate hydrolases"/>
    <property type="match status" value="1"/>
</dbReference>
<feature type="binding site" description="in other chain" evidence="8">
    <location>
        <position position="139"/>
    </location>
    <ligand>
        <name>IMP</name>
        <dbReference type="ChEBI" id="CHEBI:58053"/>
        <note>ligand shared between dimeric partners</note>
    </ligand>
</feature>
<evidence type="ECO:0000256" key="9">
    <source>
        <dbReference type="PROSITE-ProRule" id="PRU10134"/>
    </source>
</evidence>
<dbReference type="InterPro" id="IPR042111">
    <property type="entry name" value="Adenylosuccinate_synth_dom3"/>
</dbReference>
<feature type="binding site" evidence="8">
    <location>
        <begin position="341"/>
        <end position="343"/>
    </location>
    <ligand>
        <name>GTP</name>
        <dbReference type="ChEBI" id="CHEBI:37565"/>
    </ligand>
</feature>
<dbReference type="UniPathway" id="UPA00075">
    <property type="reaction ID" value="UER00335"/>
</dbReference>
<evidence type="ECO:0000256" key="5">
    <source>
        <dbReference type="ARBA" id="ARBA00022755"/>
    </source>
</evidence>
<dbReference type="Proteomes" id="UP000077654">
    <property type="component" value="Chromosome"/>
</dbReference>
<feature type="binding site" description="in other chain" evidence="8">
    <location>
        <position position="234"/>
    </location>
    <ligand>
        <name>IMP</name>
        <dbReference type="ChEBI" id="CHEBI:58053"/>
        <note>ligand shared between dimeric partners</note>
    </ligand>
</feature>
<keyword evidence="7 8" id="KW-0342">GTP-binding</keyword>
<dbReference type="GO" id="GO:0005737">
    <property type="term" value="C:cytoplasm"/>
    <property type="evidence" value="ECO:0007669"/>
    <property type="project" value="UniProtKB-SubCell"/>
</dbReference>
<keyword evidence="5 8" id="KW-0658">Purine biosynthesis</keyword>
<dbReference type="CDD" id="cd03108">
    <property type="entry name" value="AdSS"/>
    <property type="match status" value="1"/>
</dbReference>
<proteinExistence type="inferred from homology"/>
<dbReference type="InterPro" id="IPR001114">
    <property type="entry name" value="Adenylosuccinate_synthetase"/>
</dbReference>
<feature type="binding site" evidence="8">
    <location>
        <begin position="50"/>
        <end position="52"/>
    </location>
    <ligand>
        <name>GTP</name>
        <dbReference type="ChEBI" id="CHEBI:37565"/>
    </ligand>
</feature>
<dbReference type="GO" id="GO:0046040">
    <property type="term" value="P:IMP metabolic process"/>
    <property type="evidence" value="ECO:0007669"/>
    <property type="project" value="TreeGrafter"/>
</dbReference>
<evidence type="ECO:0000256" key="8">
    <source>
        <dbReference type="HAMAP-Rule" id="MF_00011"/>
    </source>
</evidence>
<dbReference type="InterPro" id="IPR042110">
    <property type="entry name" value="Adenylosuccinate_synth_dom2"/>
</dbReference>
<comment type="similarity">
    <text evidence="8 10">Belongs to the adenylosuccinate synthetase family.</text>
</comment>
<evidence type="ECO:0000256" key="7">
    <source>
        <dbReference type="ARBA" id="ARBA00023134"/>
    </source>
</evidence>
<dbReference type="PROSITE" id="PS00513">
    <property type="entry name" value="ADENYLOSUCCIN_SYN_2"/>
    <property type="match status" value="1"/>
</dbReference>
<dbReference type="InterPro" id="IPR033128">
    <property type="entry name" value="Adenylosuccin_syn_Lys_AS"/>
</dbReference>
<protein>
    <recommendedName>
        <fullName evidence="8 10">Adenylosuccinate synthetase</fullName>
        <shortName evidence="8">AMPSase</shortName>
        <shortName evidence="8">AdSS</shortName>
        <ecNumber evidence="8 10">6.3.4.4</ecNumber>
    </recommendedName>
    <alternativeName>
        <fullName evidence="8">IMP--aspartate ligase</fullName>
    </alternativeName>
</protein>
<feature type="binding site" evidence="8">
    <location>
        <begin position="425"/>
        <end position="427"/>
    </location>
    <ligand>
        <name>GTP</name>
        <dbReference type="ChEBI" id="CHEBI:37565"/>
    </ligand>
</feature>
<dbReference type="NCBIfam" id="NF002223">
    <property type="entry name" value="PRK01117.1"/>
    <property type="match status" value="1"/>
</dbReference>
<dbReference type="EMBL" id="CP011299">
    <property type="protein sequence ID" value="ANF17260.1"/>
    <property type="molecule type" value="Genomic_DNA"/>
</dbReference>
<feature type="binding site" evidence="8">
    <location>
        <position position="315"/>
    </location>
    <ligand>
        <name>GTP</name>
        <dbReference type="ChEBI" id="CHEBI:37565"/>
    </ligand>
</feature>
<feature type="binding site" description="in other chain" evidence="8">
    <location>
        <position position="249"/>
    </location>
    <ligand>
        <name>IMP</name>
        <dbReference type="ChEBI" id="CHEBI:58053"/>
        <note>ligand shared between dimeric partners</note>
    </ligand>
</feature>
<dbReference type="FunFam" id="1.10.300.10:FF:000001">
    <property type="entry name" value="Adenylosuccinate synthetase"/>
    <property type="match status" value="1"/>
</dbReference>
<sequence length="438" mass="49202">MKILGNNVMIKENTVILGTQWGDEGKGKIVDFLAKNVDYVIRYQGGHNAGHTLVINEQKIVLRVIPSGILHNNVTAIIANGVVLSPIHLINEIDMLKKHDYHVKNRVIVSKSCHLIFSYHIAMDIAREKRRGKSSIGTTQCGIGPAYEDKVARRGLRVGDLQDWSLFSFQIKENIDYYNYQLENFYHVESVDYNKVLNGIFKVKDAILKMSKDISEFFERFVNDKKIIIFEGAQGTLLDIDHGTYPYVTSSNSISSSACTGSGIGLSNIKSVFGVAKSYLTRVGNGPFPTEIFGSLNSHICTKGNEFGSATGRKRRIGWLDSILLKRSININSISKLCLTKLDVLDDLKEIKICIGYKNTKNPNLNNKIPFCQDDWQSVEPIYEVIEGWNNKTSGLTDFCKLPILAQKFILRVEEILDVPINIISTGPDRNQTIIRNL</sequence>
<dbReference type="GO" id="GO:0044208">
    <property type="term" value="P:'de novo' AMP biosynthetic process"/>
    <property type="evidence" value="ECO:0007669"/>
    <property type="project" value="UniProtKB-UniRule"/>
</dbReference>
<dbReference type="FunFam" id="3.90.170.10:FF:000001">
    <property type="entry name" value="Adenylosuccinate synthetase"/>
    <property type="match status" value="1"/>
</dbReference>
<keyword evidence="3 8" id="KW-0479">Metal-binding</keyword>
<dbReference type="Pfam" id="PF00709">
    <property type="entry name" value="Adenylsucc_synt"/>
    <property type="match status" value="1"/>
</dbReference>
<dbReference type="AlphaFoldDB" id="A0A172WE47"/>
<dbReference type="Gene3D" id="3.90.170.10">
    <property type="entry name" value="Adenylosuccinate Synthetase, subunit A, domain 3"/>
    <property type="match status" value="1"/>
</dbReference>
<feature type="binding site" description="in other chain" evidence="8">
    <location>
        <begin position="48"/>
        <end position="51"/>
    </location>
    <ligand>
        <name>IMP</name>
        <dbReference type="ChEBI" id="CHEBI:58053"/>
        <note>ligand shared between dimeric partners</note>
    </ligand>
</feature>
<dbReference type="PROSITE" id="PS01266">
    <property type="entry name" value="ADENYLOSUCCIN_SYN_1"/>
    <property type="match status" value="1"/>
</dbReference>
<feature type="active site" evidence="9">
    <location>
        <position position="150"/>
    </location>
</feature>
<evidence type="ECO:0000256" key="3">
    <source>
        <dbReference type="ARBA" id="ARBA00022723"/>
    </source>
</evidence>
<evidence type="ECO:0000256" key="1">
    <source>
        <dbReference type="ARBA" id="ARBA00011738"/>
    </source>
</evidence>
<feature type="binding site" evidence="8">
    <location>
        <begin position="309"/>
        <end position="315"/>
    </location>
    <ligand>
        <name>substrate</name>
    </ligand>
</feature>
<feature type="binding site" description="in other chain" evidence="8">
    <location>
        <position position="313"/>
    </location>
    <ligand>
        <name>IMP</name>
        <dbReference type="ChEBI" id="CHEBI:58053"/>
        <note>ligand shared between dimeric partners</note>
    </ligand>
</feature>
<dbReference type="NCBIfam" id="TIGR00184">
    <property type="entry name" value="purA"/>
    <property type="match status" value="1"/>
</dbReference>
<evidence type="ECO:0000256" key="2">
    <source>
        <dbReference type="ARBA" id="ARBA00022598"/>
    </source>
</evidence>
<organism evidence="11 12">
    <name type="scientific">Buchnera aphidicola subsp. Schlechtendalia chinensis</name>
    <dbReference type="NCBI Taxonomy" id="118110"/>
    <lineage>
        <taxon>Bacteria</taxon>
        <taxon>Pseudomonadati</taxon>
        <taxon>Pseudomonadota</taxon>
        <taxon>Gammaproteobacteria</taxon>
        <taxon>Enterobacterales</taxon>
        <taxon>Erwiniaceae</taxon>
        <taxon>Buchnera</taxon>
    </lineage>
</organism>
<keyword evidence="6 8" id="KW-0460">Magnesium</keyword>